<dbReference type="InterPro" id="IPR027372">
    <property type="entry name" value="Phytase-like_dom"/>
</dbReference>
<feature type="chain" id="PRO_5038042843" description="Phytase-like domain-containing protein" evidence="1">
    <location>
        <begin position="30"/>
        <end position="346"/>
    </location>
</feature>
<dbReference type="Proteomes" id="UP000705379">
    <property type="component" value="Unassembled WGS sequence"/>
</dbReference>
<reference evidence="3" key="1">
    <citation type="submission" date="2018-08" db="EMBL/GenBank/DDBJ databases">
        <authorList>
            <person name="Jin W."/>
            <person name="Wang H."/>
            <person name="Yang Y."/>
            <person name="Li M."/>
            <person name="Liu J."/>
        </authorList>
    </citation>
    <scope>NUCLEOTIDE SEQUENCE</scope>
    <source>
        <strain evidence="3">AESS21</strain>
    </source>
</reference>
<organism evidence="3 4">
    <name type="scientific">Roseibium polysiphoniae</name>
    <dbReference type="NCBI Taxonomy" id="2571221"/>
    <lineage>
        <taxon>Bacteria</taxon>
        <taxon>Pseudomonadati</taxon>
        <taxon>Pseudomonadota</taxon>
        <taxon>Alphaproteobacteria</taxon>
        <taxon>Hyphomicrobiales</taxon>
        <taxon>Stappiaceae</taxon>
        <taxon>Roseibium</taxon>
    </lineage>
</organism>
<accession>A0A944CFQ4</accession>
<dbReference type="AlphaFoldDB" id="A0A944CFQ4"/>
<protein>
    <recommendedName>
        <fullName evidence="2">Phytase-like domain-containing protein</fullName>
    </recommendedName>
</protein>
<keyword evidence="1" id="KW-0732">Signal</keyword>
<reference evidence="3" key="2">
    <citation type="journal article" date="2021" name="Microorganisms">
        <title>Bacterial Dimethylsulfoniopropionate Biosynthesis in the East China Sea.</title>
        <authorList>
            <person name="Liu J."/>
            <person name="Zhang Y."/>
            <person name="Liu J."/>
            <person name="Zhong H."/>
            <person name="Williams B.T."/>
            <person name="Zheng Y."/>
            <person name="Curson A.R.J."/>
            <person name="Sun C."/>
            <person name="Sun H."/>
            <person name="Song D."/>
            <person name="Wagner Mackenzie B."/>
            <person name="Bermejo Martinez A."/>
            <person name="Todd J.D."/>
            <person name="Zhang X.H."/>
        </authorList>
    </citation>
    <scope>NUCLEOTIDE SEQUENCE</scope>
    <source>
        <strain evidence="3">AESS21</strain>
    </source>
</reference>
<proteinExistence type="predicted"/>
<evidence type="ECO:0000313" key="3">
    <source>
        <dbReference type="EMBL" id="MBS8261988.1"/>
    </source>
</evidence>
<dbReference type="InterPro" id="IPR014567">
    <property type="entry name" value="UCP031900"/>
</dbReference>
<gene>
    <name evidence="3" type="ORF">DYI23_17300</name>
</gene>
<sequence>MAEGGRRLRALAAAALGCCLLLQVPAAKAGNMTLLEAAKPVQVKTRPFDRFQIGRDLNTFGPLTFLGGLELISADRNVGGLSGLLSLNSGNQILAITDNGLWFAADIKQSPDGTPLDVTNARYTPMLNRSGKTLRAAWQHDTEAIAIDGDSLLVTAERANDIFRFPWPLTTGKERMIEELAVSAQIKALRGSKGLEALAMAPAGSRLQGTALAIAERGPSGSDSIPAFLLKDGHQEMLSVARSDRYDVTDATFLASGDLLLLERRFNLRDLVGMRIRLLHDADILPGARLEGQILLEADYGYQIDNMEGIAIHEGPDGATILTLLSDNNRSLLQRTLLLRFKMDGL</sequence>
<name>A0A944CFQ4_9HYPH</name>
<feature type="signal peptide" evidence="1">
    <location>
        <begin position="1"/>
        <end position="29"/>
    </location>
</feature>
<evidence type="ECO:0000313" key="4">
    <source>
        <dbReference type="Proteomes" id="UP000705379"/>
    </source>
</evidence>
<dbReference type="EMBL" id="QTKU01000004">
    <property type="protein sequence ID" value="MBS8261988.1"/>
    <property type="molecule type" value="Genomic_DNA"/>
</dbReference>
<dbReference type="RefSeq" id="WP_213217289.1">
    <property type="nucleotide sequence ID" value="NZ_QTKU01000004.1"/>
</dbReference>
<evidence type="ECO:0000256" key="1">
    <source>
        <dbReference type="SAM" id="SignalP"/>
    </source>
</evidence>
<feature type="domain" description="Phytase-like" evidence="2">
    <location>
        <begin position="77"/>
        <end position="329"/>
    </location>
</feature>
<dbReference type="PIRSF" id="PIRSF031900">
    <property type="entry name" value="UCP031900"/>
    <property type="match status" value="1"/>
</dbReference>
<evidence type="ECO:0000259" key="2">
    <source>
        <dbReference type="Pfam" id="PF13449"/>
    </source>
</evidence>
<comment type="caution">
    <text evidence="3">The sequence shown here is derived from an EMBL/GenBank/DDBJ whole genome shotgun (WGS) entry which is preliminary data.</text>
</comment>
<dbReference type="Pfam" id="PF13449">
    <property type="entry name" value="Phytase-like"/>
    <property type="match status" value="1"/>
</dbReference>